<accession>A0ABU2AFU0</accession>
<protein>
    <submittedName>
        <fullName evidence="3">Polar amino acid transport system substrate-binding protein</fullName>
    </submittedName>
</protein>
<evidence type="ECO:0000313" key="3">
    <source>
        <dbReference type="EMBL" id="MDR7336044.1"/>
    </source>
</evidence>
<evidence type="ECO:0000256" key="2">
    <source>
        <dbReference type="SAM" id="SignalP"/>
    </source>
</evidence>
<feature type="compositionally biased region" description="Basic residues" evidence="1">
    <location>
        <begin position="275"/>
        <end position="285"/>
    </location>
</feature>
<evidence type="ECO:0000256" key="1">
    <source>
        <dbReference type="SAM" id="MobiDB-lite"/>
    </source>
</evidence>
<keyword evidence="4" id="KW-1185">Reference proteome</keyword>
<feature type="region of interest" description="Disordered" evidence="1">
    <location>
        <begin position="263"/>
        <end position="285"/>
    </location>
</feature>
<comment type="caution">
    <text evidence="3">The sequence shown here is derived from an EMBL/GenBank/DDBJ whole genome shotgun (WGS) entry which is preliminary data.</text>
</comment>
<feature type="signal peptide" evidence="2">
    <location>
        <begin position="1"/>
        <end position="26"/>
    </location>
</feature>
<dbReference type="SUPFAM" id="SSF53850">
    <property type="entry name" value="Periplasmic binding protein-like II"/>
    <property type="match status" value="1"/>
</dbReference>
<sequence>MRSFMTGLRLGTLRLSAALLASPVLASTTLPALNSYSQPPFVLPTADPTAGLAAAFVGLLNEQLAPGSQLQLENLPRRRLELELTNRGFSGIALFLAPEFLAAPVQQGGAWSIPVMVDENLLVSVRPLKLSTLDDLRGLRLGGIAGHIYRQLVPLIDDGRLEREDAVDHIANLKKLCLGRIDVIVISRSELAGTEPLARCAHEYRPMAFPEPQVIVRRVLVRMPGHEGAQPLLGAIASVACGDRWGAALAAYRLSTVGCLHGGAGRSSDTPPPVKARRQRAATRT</sequence>
<feature type="chain" id="PRO_5046667433" evidence="2">
    <location>
        <begin position="27"/>
        <end position="285"/>
    </location>
</feature>
<evidence type="ECO:0000313" key="4">
    <source>
        <dbReference type="Proteomes" id="UP001180825"/>
    </source>
</evidence>
<dbReference type="EMBL" id="JAVDXV010000013">
    <property type="protein sequence ID" value="MDR7336044.1"/>
    <property type="molecule type" value="Genomic_DNA"/>
</dbReference>
<organism evidence="3 4">
    <name type="scientific">Roseateles asaccharophilus</name>
    <dbReference type="NCBI Taxonomy" id="582607"/>
    <lineage>
        <taxon>Bacteria</taxon>
        <taxon>Pseudomonadati</taxon>
        <taxon>Pseudomonadota</taxon>
        <taxon>Betaproteobacteria</taxon>
        <taxon>Burkholderiales</taxon>
        <taxon>Sphaerotilaceae</taxon>
        <taxon>Roseateles</taxon>
    </lineage>
</organism>
<keyword evidence="2" id="KW-0732">Signal</keyword>
<gene>
    <name evidence="3" type="ORF">J2X21_005214</name>
</gene>
<proteinExistence type="predicted"/>
<dbReference type="RefSeq" id="WP_310333045.1">
    <property type="nucleotide sequence ID" value="NZ_JAVDXV010000013.1"/>
</dbReference>
<name>A0ABU2AFU0_9BURK</name>
<dbReference type="Proteomes" id="UP001180825">
    <property type="component" value="Unassembled WGS sequence"/>
</dbReference>
<reference evidence="3 4" key="1">
    <citation type="submission" date="2023-07" db="EMBL/GenBank/DDBJ databases">
        <title>Sorghum-associated microbial communities from plants grown in Nebraska, USA.</title>
        <authorList>
            <person name="Schachtman D."/>
        </authorList>
    </citation>
    <scope>NUCLEOTIDE SEQUENCE [LARGE SCALE GENOMIC DNA]</scope>
    <source>
        <strain evidence="3 4">BE316</strain>
    </source>
</reference>